<accession>A0A0K2T7G0</accession>
<organism evidence="3">
    <name type="scientific">Lepeophtheirus salmonis</name>
    <name type="common">Salmon louse</name>
    <name type="synonym">Caligus salmonis</name>
    <dbReference type="NCBI Taxonomy" id="72036"/>
    <lineage>
        <taxon>Eukaryota</taxon>
        <taxon>Metazoa</taxon>
        <taxon>Ecdysozoa</taxon>
        <taxon>Arthropoda</taxon>
        <taxon>Crustacea</taxon>
        <taxon>Multicrustacea</taxon>
        <taxon>Hexanauplia</taxon>
        <taxon>Copepoda</taxon>
        <taxon>Siphonostomatoida</taxon>
        <taxon>Caligidae</taxon>
        <taxon>Lepeophtheirus</taxon>
    </lineage>
</organism>
<dbReference type="OrthoDB" id="10575842at2759"/>
<keyword evidence="1" id="KW-0732">Signal</keyword>
<evidence type="ECO:0000256" key="1">
    <source>
        <dbReference type="SAM" id="SignalP"/>
    </source>
</evidence>
<evidence type="ECO:0000313" key="4">
    <source>
        <dbReference type="Proteomes" id="UP000675881"/>
    </source>
</evidence>
<evidence type="ECO:0000313" key="2">
    <source>
        <dbReference type="EMBL" id="CAF3041241.1"/>
    </source>
</evidence>
<dbReference type="Proteomes" id="UP000675881">
    <property type="component" value="Chromosome 9"/>
</dbReference>
<name>A0A0K2T7G0_LEPSM</name>
<proteinExistence type="predicted"/>
<gene>
    <name evidence="2" type="ORF">LSAA_15172</name>
</gene>
<dbReference type="AlphaFoldDB" id="A0A0K2T7G0"/>
<dbReference type="EMBL" id="HACA01004668">
    <property type="protein sequence ID" value="CDW22029.1"/>
    <property type="molecule type" value="Transcribed_RNA"/>
</dbReference>
<reference evidence="3" key="1">
    <citation type="submission" date="2014-05" db="EMBL/GenBank/DDBJ databases">
        <authorList>
            <person name="Chronopoulou M."/>
        </authorList>
    </citation>
    <scope>NUCLEOTIDE SEQUENCE</scope>
    <source>
        <tissue evidence="3">Whole organism</tissue>
    </source>
</reference>
<protein>
    <submittedName>
        <fullName evidence="2">(salmon louse) hypothetical protein</fullName>
    </submittedName>
</protein>
<keyword evidence="4" id="KW-1185">Reference proteome</keyword>
<feature type="signal peptide" evidence="1">
    <location>
        <begin position="1"/>
        <end position="18"/>
    </location>
</feature>
<sequence>MISKIAIIFFGFVGLSLASFKANLANNEATVLQEIRLNSVRMAEANLHNENLCFFRTMCAVGTQRTVPIMTLAAGIVGFRKILDKVMDDIRDSGINEYNFPSIYRAVASYEVGISTKNLDLCEKLFPCIQTATHLLNEAVTVKHRNSRATCNAVGSLCPGVSIGCALCGVFAPGTCGQQCIVGGIYCGVSSYSCSYKDKED</sequence>
<evidence type="ECO:0000313" key="3">
    <source>
        <dbReference type="EMBL" id="CDW22029.1"/>
    </source>
</evidence>
<feature type="chain" id="PRO_5035992657" evidence="1">
    <location>
        <begin position="19"/>
        <end position="201"/>
    </location>
</feature>
<reference evidence="2" key="2">
    <citation type="submission" date="2021-02" db="EMBL/GenBank/DDBJ databases">
        <authorList>
            <person name="Bekaert M."/>
        </authorList>
    </citation>
    <scope>NUCLEOTIDE SEQUENCE</scope>
    <source>
        <strain evidence="2">IoA-00</strain>
    </source>
</reference>
<dbReference type="EMBL" id="HG994588">
    <property type="protein sequence ID" value="CAF3041241.1"/>
    <property type="molecule type" value="Genomic_DNA"/>
</dbReference>